<organism evidence="2 3">
    <name type="scientific">Nitzschia inconspicua</name>
    <dbReference type="NCBI Taxonomy" id="303405"/>
    <lineage>
        <taxon>Eukaryota</taxon>
        <taxon>Sar</taxon>
        <taxon>Stramenopiles</taxon>
        <taxon>Ochrophyta</taxon>
        <taxon>Bacillariophyta</taxon>
        <taxon>Bacillariophyceae</taxon>
        <taxon>Bacillariophycidae</taxon>
        <taxon>Bacillariales</taxon>
        <taxon>Bacillariaceae</taxon>
        <taxon>Nitzschia</taxon>
    </lineage>
</organism>
<dbReference type="Pfam" id="PF02353">
    <property type="entry name" value="CMAS"/>
    <property type="match status" value="1"/>
</dbReference>
<sequence>MKIVDYTRSVLTMPNDYEKVRPHHIIFAICGLKIVASSTIYRKISEKILSVMSGLTESFIPLVQLGFFPDFIIRWGIRLQLRDHLNILRAESVEQEMKDKMKIIDKLKNSPIAIKTDEANDQHYEVPAKFYDLCLGPRKKYSSGLWPKPSTTFEESEVEMLNKYCELAGVKDGMNIVDLGCGWGSLTLHLAENYPNAKITGISNSNSQREYILSTAAARKYNVSNITIITCNVADDKGALDALKGNDLVMTVEMFEHMKNYETLMKKINSWLKPHGRLFVHIFTHKTFTYEFEEGWMSRNFFTGGTMPSDDLLLYFANEFAIVDHWRVNGQNYEKTSNGWLNYLDRSWKSGELKPVLADAYGAGKEREWYVNWRLFFLACAELWGLNEGQEWIVSLYLFERK</sequence>
<keyword evidence="3" id="KW-1185">Reference proteome</keyword>
<comment type="similarity">
    <text evidence="1">Belongs to the CFA/CMAS family.</text>
</comment>
<dbReference type="FunFam" id="3.40.50.150:FF:000554">
    <property type="entry name" value="Cation-transporting ATPase"/>
    <property type="match status" value="1"/>
</dbReference>
<evidence type="ECO:0000313" key="3">
    <source>
        <dbReference type="Proteomes" id="UP000693970"/>
    </source>
</evidence>
<reference evidence="2" key="2">
    <citation type="submission" date="2021-04" db="EMBL/GenBank/DDBJ databases">
        <authorList>
            <person name="Podell S."/>
        </authorList>
    </citation>
    <scope>NUCLEOTIDE SEQUENCE</scope>
    <source>
        <strain evidence="2">Hildebrandi</strain>
    </source>
</reference>
<evidence type="ECO:0000313" key="2">
    <source>
        <dbReference type="EMBL" id="KAG7352394.1"/>
    </source>
</evidence>
<name>A0A9K3PPF4_9STRA</name>
<dbReference type="PANTHER" id="PTHR43832">
    <property type="match status" value="1"/>
</dbReference>
<protein>
    <submittedName>
        <fullName evidence="2">Cyclopropane-fatty-acyl-phospholipid synthase</fullName>
    </submittedName>
</protein>
<evidence type="ECO:0000256" key="1">
    <source>
        <dbReference type="ARBA" id="ARBA00010815"/>
    </source>
</evidence>
<comment type="caution">
    <text evidence="2">The sequence shown here is derived from an EMBL/GenBank/DDBJ whole genome shotgun (WGS) entry which is preliminary data.</text>
</comment>
<proteinExistence type="inferred from homology"/>
<accession>A0A9K3PPF4</accession>
<dbReference type="PANTHER" id="PTHR43832:SF1">
    <property type="entry name" value="S-ADENOSYL-L-METHIONINE-DEPENDENT METHYLTRANSFERASES SUPERFAMILY PROTEIN"/>
    <property type="match status" value="1"/>
</dbReference>
<reference evidence="2" key="1">
    <citation type="journal article" date="2021" name="Sci. Rep.">
        <title>Diploid genomic architecture of Nitzschia inconspicua, an elite biomass production diatom.</title>
        <authorList>
            <person name="Oliver A."/>
            <person name="Podell S."/>
            <person name="Pinowska A."/>
            <person name="Traller J.C."/>
            <person name="Smith S.R."/>
            <person name="McClure R."/>
            <person name="Beliaev A."/>
            <person name="Bohutskyi P."/>
            <person name="Hill E.A."/>
            <person name="Rabines A."/>
            <person name="Zheng H."/>
            <person name="Allen L.Z."/>
            <person name="Kuo A."/>
            <person name="Grigoriev I.V."/>
            <person name="Allen A.E."/>
            <person name="Hazlebeck D."/>
            <person name="Allen E.E."/>
        </authorList>
    </citation>
    <scope>NUCLEOTIDE SEQUENCE</scope>
    <source>
        <strain evidence="2">Hildebrandi</strain>
    </source>
</reference>
<gene>
    <name evidence="2" type="ORF">IV203_008442</name>
</gene>
<dbReference type="CDD" id="cd02440">
    <property type="entry name" value="AdoMet_MTases"/>
    <property type="match status" value="1"/>
</dbReference>
<dbReference type="Proteomes" id="UP000693970">
    <property type="component" value="Unassembled WGS sequence"/>
</dbReference>
<dbReference type="EMBL" id="JAGRRH010000017">
    <property type="protein sequence ID" value="KAG7352394.1"/>
    <property type="molecule type" value="Genomic_DNA"/>
</dbReference>
<dbReference type="OrthoDB" id="506498at2759"/>
<dbReference type="AlphaFoldDB" id="A0A9K3PPF4"/>